<dbReference type="GO" id="GO:0003964">
    <property type="term" value="F:RNA-directed DNA polymerase activity"/>
    <property type="evidence" value="ECO:0007669"/>
    <property type="project" value="UniProtKB-KW"/>
</dbReference>
<keyword evidence="3" id="KW-1185">Reference proteome</keyword>
<reference evidence="2" key="2">
    <citation type="submission" date="2022-01" db="EMBL/GenBank/DDBJ databases">
        <authorList>
            <person name="Yamashiro T."/>
            <person name="Shiraishi A."/>
            <person name="Satake H."/>
            <person name="Nakayama K."/>
        </authorList>
    </citation>
    <scope>NUCLEOTIDE SEQUENCE</scope>
</reference>
<protein>
    <submittedName>
        <fullName evidence="2">RNA-directed DNA polymerase, eukaryota</fullName>
    </submittedName>
</protein>
<evidence type="ECO:0000313" key="3">
    <source>
        <dbReference type="Proteomes" id="UP001151760"/>
    </source>
</evidence>
<gene>
    <name evidence="2" type="ORF">Tco_0955157</name>
</gene>
<proteinExistence type="predicted"/>
<name>A0ABQ5E6D9_9ASTR</name>
<reference evidence="2" key="1">
    <citation type="journal article" date="2022" name="Int. J. Mol. Sci.">
        <title>Draft Genome of Tanacetum Coccineum: Genomic Comparison of Closely Related Tanacetum-Family Plants.</title>
        <authorList>
            <person name="Yamashiro T."/>
            <person name="Shiraishi A."/>
            <person name="Nakayama K."/>
            <person name="Satake H."/>
        </authorList>
    </citation>
    <scope>NUCLEOTIDE SEQUENCE</scope>
</reference>
<feature type="domain" description="Reverse transcriptase zinc-binding" evidence="1">
    <location>
        <begin position="44"/>
        <end position="111"/>
    </location>
</feature>
<evidence type="ECO:0000259" key="1">
    <source>
        <dbReference type="Pfam" id="PF13966"/>
    </source>
</evidence>
<keyword evidence="2" id="KW-0695">RNA-directed DNA polymerase</keyword>
<comment type="caution">
    <text evidence="2">The sequence shown here is derived from an EMBL/GenBank/DDBJ whole genome shotgun (WGS) entry which is preliminary data.</text>
</comment>
<accession>A0ABQ5E6D9</accession>
<dbReference type="InterPro" id="IPR026960">
    <property type="entry name" value="RVT-Znf"/>
</dbReference>
<evidence type="ECO:0000313" key="2">
    <source>
        <dbReference type="EMBL" id="GJT46442.1"/>
    </source>
</evidence>
<organism evidence="2 3">
    <name type="scientific">Tanacetum coccineum</name>
    <dbReference type="NCBI Taxonomy" id="301880"/>
    <lineage>
        <taxon>Eukaryota</taxon>
        <taxon>Viridiplantae</taxon>
        <taxon>Streptophyta</taxon>
        <taxon>Embryophyta</taxon>
        <taxon>Tracheophyta</taxon>
        <taxon>Spermatophyta</taxon>
        <taxon>Magnoliopsida</taxon>
        <taxon>eudicotyledons</taxon>
        <taxon>Gunneridae</taxon>
        <taxon>Pentapetalae</taxon>
        <taxon>asterids</taxon>
        <taxon>campanulids</taxon>
        <taxon>Asterales</taxon>
        <taxon>Asteraceae</taxon>
        <taxon>Asteroideae</taxon>
        <taxon>Anthemideae</taxon>
        <taxon>Anthemidinae</taxon>
        <taxon>Tanacetum</taxon>
    </lineage>
</organism>
<dbReference type="EMBL" id="BQNB010015985">
    <property type="protein sequence ID" value="GJT46442.1"/>
    <property type="molecule type" value="Genomic_DNA"/>
</dbReference>
<dbReference type="Proteomes" id="UP001151760">
    <property type="component" value="Unassembled WGS sequence"/>
</dbReference>
<sequence>MLKEKMKGCVLVNMQDRWVWSLEGSGDFLVASVRNLIDGITLSEVSTKTRWIKEVPIKINVHAWKVKIDCLPTRLNISRRGMDIDSILCPMCGIAVESTRHLFFTCHISRDILRKISRWWDIEYTEIASYEECFLLFRSNKISRSKKISLLALPRNQPTPSYKINNTERLTQKENEDKRAKNLCFYWDQKYAPGHKCPGQLYSLVVLEEEEEDEENLDELEGLEEEQVEEIIRSPQISLNALNGNSLIVDLKTVKINEDRLGHLQFYIWNWPKSGRKGVKCKVKNR</sequence>
<feature type="non-terminal residue" evidence="2">
    <location>
        <position position="286"/>
    </location>
</feature>
<keyword evidence="2" id="KW-0808">Transferase</keyword>
<keyword evidence="2" id="KW-0548">Nucleotidyltransferase</keyword>
<dbReference type="Pfam" id="PF13966">
    <property type="entry name" value="zf-RVT"/>
    <property type="match status" value="1"/>
</dbReference>